<dbReference type="GO" id="GO:0060627">
    <property type="term" value="P:regulation of vesicle-mediated transport"/>
    <property type="evidence" value="ECO:0007669"/>
    <property type="project" value="TreeGrafter"/>
</dbReference>
<dbReference type="SUPFAM" id="SSF56024">
    <property type="entry name" value="Phospholipase D/nuclease"/>
    <property type="match status" value="1"/>
</dbReference>
<dbReference type="AlphaFoldDB" id="A0A183EKB5"/>
<sequence length="328" mass="38283">LEEKEEVKKVDDYDEVDKSKQSAEKLGTRKFLRHTKSNVEKKNESDEEKAPTKPAEHGHGLISMVKRTQSAIRSKSAVAAPPIEMLNMNAEKMDIHDAMDKYKAYVHSGKAEEAKRRAERKSPPPRQRNVLSKVAHSLKPSSARKRWQKVKEETSRYDLRYMELRDQDEKIRVMEEQIEGAGKLWVGKDYVNFIHKDFVELDMPFHDFIDRNLTPRMPWHDIHACTYGSAARDLARHFIQRWNATKTEKSKELKDYPFLLPKCYDTIKVPRVLETYSDVADVQVLRSVSKWSSLVNWTEDSIQQACSNRSYEIPYITIYSVRTGHRSK</sequence>
<evidence type="ECO:0000313" key="5">
    <source>
        <dbReference type="WBParaSite" id="GPUH_0002143201-mRNA-1"/>
    </source>
</evidence>
<comment type="catalytic activity">
    <reaction evidence="1">
        <text>a 1,2-diacyl-sn-glycero-3-phosphocholine + H2O = a 1,2-diacyl-sn-glycero-3-phosphate + choline + H(+)</text>
        <dbReference type="Rhea" id="RHEA:14445"/>
        <dbReference type="ChEBI" id="CHEBI:15354"/>
        <dbReference type="ChEBI" id="CHEBI:15377"/>
        <dbReference type="ChEBI" id="CHEBI:15378"/>
        <dbReference type="ChEBI" id="CHEBI:57643"/>
        <dbReference type="ChEBI" id="CHEBI:58608"/>
        <dbReference type="EC" id="3.1.4.4"/>
    </reaction>
</comment>
<dbReference type="GO" id="GO:0004630">
    <property type="term" value="F:phospholipase D activity"/>
    <property type="evidence" value="ECO:0007669"/>
    <property type="project" value="UniProtKB-EC"/>
</dbReference>
<keyword evidence="3" id="KW-0443">Lipid metabolism</keyword>
<protein>
    <submittedName>
        <fullName evidence="5">Phospholipase D1</fullName>
    </submittedName>
</protein>
<reference evidence="5" key="1">
    <citation type="submission" date="2016-06" db="UniProtKB">
        <authorList>
            <consortium name="WormBaseParasite"/>
        </authorList>
    </citation>
    <scope>IDENTIFICATION</scope>
</reference>
<dbReference type="InterPro" id="IPR015679">
    <property type="entry name" value="PLipase_D_fam"/>
</dbReference>
<feature type="compositionally biased region" description="Basic and acidic residues" evidence="4">
    <location>
        <begin position="1"/>
        <end position="27"/>
    </location>
</feature>
<evidence type="ECO:0000256" key="2">
    <source>
        <dbReference type="ARBA" id="ARBA00022737"/>
    </source>
</evidence>
<feature type="compositionally biased region" description="Basic and acidic residues" evidence="4">
    <location>
        <begin position="108"/>
        <end position="122"/>
    </location>
</feature>
<dbReference type="WBParaSite" id="GPUH_0002143201-mRNA-1">
    <property type="protein sequence ID" value="GPUH_0002143201-mRNA-1"/>
    <property type="gene ID" value="GPUH_0002143201"/>
</dbReference>
<dbReference type="PANTHER" id="PTHR18896">
    <property type="entry name" value="PHOSPHOLIPASE D"/>
    <property type="match status" value="1"/>
</dbReference>
<evidence type="ECO:0000256" key="3">
    <source>
        <dbReference type="ARBA" id="ARBA00023098"/>
    </source>
</evidence>
<accession>A0A183EKB5</accession>
<feature type="region of interest" description="Disordered" evidence="4">
    <location>
        <begin position="1"/>
        <end position="60"/>
    </location>
</feature>
<proteinExistence type="predicted"/>
<dbReference type="PANTHER" id="PTHR18896:SF76">
    <property type="entry name" value="PHOSPHOLIPASE"/>
    <property type="match status" value="1"/>
</dbReference>
<keyword evidence="2" id="KW-0677">Repeat</keyword>
<dbReference type="GO" id="GO:0009395">
    <property type="term" value="P:phospholipid catabolic process"/>
    <property type="evidence" value="ECO:0007669"/>
    <property type="project" value="TreeGrafter"/>
</dbReference>
<name>A0A183EKB5_9BILA</name>
<evidence type="ECO:0000256" key="4">
    <source>
        <dbReference type="SAM" id="MobiDB-lite"/>
    </source>
</evidence>
<organism evidence="5">
    <name type="scientific">Gongylonema pulchrum</name>
    <dbReference type="NCBI Taxonomy" id="637853"/>
    <lineage>
        <taxon>Eukaryota</taxon>
        <taxon>Metazoa</taxon>
        <taxon>Ecdysozoa</taxon>
        <taxon>Nematoda</taxon>
        <taxon>Chromadorea</taxon>
        <taxon>Rhabditida</taxon>
        <taxon>Spirurina</taxon>
        <taxon>Spiruromorpha</taxon>
        <taxon>Spiruroidea</taxon>
        <taxon>Gongylonematidae</taxon>
        <taxon>Gongylonema</taxon>
    </lineage>
</organism>
<dbReference type="Gene3D" id="3.30.870.10">
    <property type="entry name" value="Endonuclease Chain A"/>
    <property type="match status" value="1"/>
</dbReference>
<evidence type="ECO:0000256" key="1">
    <source>
        <dbReference type="ARBA" id="ARBA00000798"/>
    </source>
</evidence>
<feature type="region of interest" description="Disordered" evidence="4">
    <location>
        <begin position="108"/>
        <end position="130"/>
    </location>
</feature>
<feature type="compositionally biased region" description="Basic and acidic residues" evidence="4">
    <location>
        <begin position="37"/>
        <end position="59"/>
    </location>
</feature>